<sequence>MKKAPDNYNTDQIYNDILYLGVRLKSLEDLVDAIFDFQCDFLREQEEVTKKAFGFALKRTLKLEVEHKKLKKMIDYAHLDKRLKELGEEIEGLHIHYTESTLPTLSEIKELKDKKRVGKQYKY</sequence>
<name>X1EDN2_9ZZZZ</name>
<protein>
    <submittedName>
        <fullName evidence="1">Uncharacterized protein</fullName>
    </submittedName>
</protein>
<dbReference type="EMBL" id="BART01036005">
    <property type="protein sequence ID" value="GAH06773.1"/>
    <property type="molecule type" value="Genomic_DNA"/>
</dbReference>
<organism evidence="1">
    <name type="scientific">marine sediment metagenome</name>
    <dbReference type="NCBI Taxonomy" id="412755"/>
    <lineage>
        <taxon>unclassified sequences</taxon>
        <taxon>metagenomes</taxon>
        <taxon>ecological metagenomes</taxon>
    </lineage>
</organism>
<comment type="caution">
    <text evidence="1">The sequence shown here is derived from an EMBL/GenBank/DDBJ whole genome shotgun (WGS) entry which is preliminary data.</text>
</comment>
<proteinExistence type="predicted"/>
<evidence type="ECO:0000313" key="1">
    <source>
        <dbReference type="EMBL" id="GAH06773.1"/>
    </source>
</evidence>
<dbReference type="AlphaFoldDB" id="X1EDN2"/>
<reference evidence="1" key="1">
    <citation type="journal article" date="2014" name="Front. Microbiol.">
        <title>High frequency of phylogenetically diverse reductive dehalogenase-homologous genes in deep subseafloor sedimentary metagenomes.</title>
        <authorList>
            <person name="Kawai M."/>
            <person name="Futagami T."/>
            <person name="Toyoda A."/>
            <person name="Takaki Y."/>
            <person name="Nishi S."/>
            <person name="Hori S."/>
            <person name="Arai W."/>
            <person name="Tsubouchi T."/>
            <person name="Morono Y."/>
            <person name="Uchiyama I."/>
            <person name="Ito T."/>
            <person name="Fujiyama A."/>
            <person name="Inagaki F."/>
            <person name="Takami H."/>
        </authorList>
    </citation>
    <scope>NUCLEOTIDE SEQUENCE</scope>
    <source>
        <strain evidence="1">Expedition CK06-06</strain>
    </source>
</reference>
<gene>
    <name evidence="1" type="ORF">S01H4_60902</name>
</gene>
<accession>X1EDN2</accession>